<dbReference type="Proteomes" id="UP001302321">
    <property type="component" value="Unassembled WGS sequence"/>
</dbReference>
<sequence>MGDIIFVSLGMIVIDEIRFPDGKILYDVPGGSGLYSTLGARLAVADATNRIGCLVLAGRDFPASVVNTLKGWDITLRLQQADDRLSTRGLLQYQGINFKDRVFKYTTTPLQPTPTDFINHPLLLRSSAFHFLASPHDLKVSIPVLRALRHNNVAPAQHLLVWEPAPASCHSKFRDEHLRAARLVDVYSPNHSELLAVFGSLNTLPFSFDSKTIQDLALQLLHSGIGPTGQGAVVIRCGEHGSLAVSNSYPARWFPAFYDGSSSKVVDATGAGNSFLGALTVKLAQGADLTAAVIMGTVAASLAIEQIGLPERVDESETETWNGFNVQSRVEEYRAKLERDINVSRVR</sequence>
<dbReference type="Pfam" id="PF00294">
    <property type="entry name" value="PfkB"/>
    <property type="match status" value="1"/>
</dbReference>
<feature type="domain" description="Carbohydrate kinase PfkB" evidence="1">
    <location>
        <begin position="32"/>
        <end position="309"/>
    </location>
</feature>
<accession>A0AAN6W5V7</accession>
<dbReference type="PANTHER" id="PTHR47098:SF1">
    <property type="entry name" value="PFKB FAMILY CARBOHYDRATE KINASE SUPERFAMILY (AFU_ORTHOLOGUE AFUA_4G09500)"/>
    <property type="match status" value="1"/>
</dbReference>
<evidence type="ECO:0000313" key="3">
    <source>
        <dbReference type="Proteomes" id="UP001302321"/>
    </source>
</evidence>
<dbReference type="AlphaFoldDB" id="A0AAN6W5V7"/>
<reference evidence="2" key="1">
    <citation type="journal article" date="2023" name="Mol. Phylogenet. Evol.">
        <title>Genome-scale phylogeny and comparative genomics of the fungal order Sordariales.</title>
        <authorList>
            <person name="Hensen N."/>
            <person name="Bonometti L."/>
            <person name="Westerberg I."/>
            <person name="Brannstrom I.O."/>
            <person name="Guillou S."/>
            <person name="Cros-Aarteil S."/>
            <person name="Calhoun S."/>
            <person name="Haridas S."/>
            <person name="Kuo A."/>
            <person name="Mondo S."/>
            <person name="Pangilinan J."/>
            <person name="Riley R."/>
            <person name="LaButti K."/>
            <person name="Andreopoulos B."/>
            <person name="Lipzen A."/>
            <person name="Chen C."/>
            <person name="Yan M."/>
            <person name="Daum C."/>
            <person name="Ng V."/>
            <person name="Clum A."/>
            <person name="Steindorff A."/>
            <person name="Ohm R.A."/>
            <person name="Martin F."/>
            <person name="Silar P."/>
            <person name="Natvig D.O."/>
            <person name="Lalanne C."/>
            <person name="Gautier V."/>
            <person name="Ament-Velasquez S.L."/>
            <person name="Kruys A."/>
            <person name="Hutchinson M.I."/>
            <person name="Powell A.J."/>
            <person name="Barry K."/>
            <person name="Miller A.N."/>
            <person name="Grigoriev I.V."/>
            <person name="Debuchy R."/>
            <person name="Gladieux P."/>
            <person name="Hiltunen Thoren M."/>
            <person name="Johannesson H."/>
        </authorList>
    </citation>
    <scope>NUCLEOTIDE SEQUENCE</scope>
    <source>
        <strain evidence="2">CBS 892.96</strain>
    </source>
</reference>
<dbReference type="PANTHER" id="PTHR47098">
    <property type="entry name" value="PROTEIN MAK32"/>
    <property type="match status" value="1"/>
</dbReference>
<evidence type="ECO:0000313" key="2">
    <source>
        <dbReference type="EMBL" id="KAK4175528.1"/>
    </source>
</evidence>
<dbReference type="SUPFAM" id="SSF53613">
    <property type="entry name" value="Ribokinase-like"/>
    <property type="match status" value="1"/>
</dbReference>
<organism evidence="2 3">
    <name type="scientific">Triangularia setosa</name>
    <dbReference type="NCBI Taxonomy" id="2587417"/>
    <lineage>
        <taxon>Eukaryota</taxon>
        <taxon>Fungi</taxon>
        <taxon>Dikarya</taxon>
        <taxon>Ascomycota</taxon>
        <taxon>Pezizomycotina</taxon>
        <taxon>Sordariomycetes</taxon>
        <taxon>Sordariomycetidae</taxon>
        <taxon>Sordariales</taxon>
        <taxon>Podosporaceae</taxon>
        <taxon>Triangularia</taxon>
    </lineage>
</organism>
<dbReference type="InterPro" id="IPR029056">
    <property type="entry name" value="Ribokinase-like"/>
</dbReference>
<protein>
    <submittedName>
        <fullName evidence="2">Ribokinase-like protein</fullName>
    </submittedName>
</protein>
<reference evidence="2" key="2">
    <citation type="submission" date="2023-05" db="EMBL/GenBank/DDBJ databases">
        <authorList>
            <consortium name="Lawrence Berkeley National Laboratory"/>
            <person name="Steindorff A."/>
            <person name="Hensen N."/>
            <person name="Bonometti L."/>
            <person name="Westerberg I."/>
            <person name="Brannstrom I.O."/>
            <person name="Guillou S."/>
            <person name="Cros-Aarteil S."/>
            <person name="Calhoun S."/>
            <person name="Haridas S."/>
            <person name="Kuo A."/>
            <person name="Mondo S."/>
            <person name="Pangilinan J."/>
            <person name="Riley R."/>
            <person name="Labutti K."/>
            <person name="Andreopoulos B."/>
            <person name="Lipzen A."/>
            <person name="Chen C."/>
            <person name="Yanf M."/>
            <person name="Daum C."/>
            <person name="Ng V."/>
            <person name="Clum A."/>
            <person name="Ohm R."/>
            <person name="Martin F."/>
            <person name="Silar P."/>
            <person name="Natvig D."/>
            <person name="Lalanne C."/>
            <person name="Gautier V."/>
            <person name="Ament-Velasquez S.L."/>
            <person name="Kruys A."/>
            <person name="Hutchinson M.I."/>
            <person name="Powell A.J."/>
            <person name="Barry K."/>
            <person name="Miller A.N."/>
            <person name="Grigoriev I.V."/>
            <person name="Debuchy R."/>
            <person name="Gladieux P."/>
            <person name="Thoren M.H."/>
            <person name="Johannesson H."/>
        </authorList>
    </citation>
    <scope>NUCLEOTIDE SEQUENCE</scope>
    <source>
        <strain evidence="2">CBS 892.96</strain>
    </source>
</reference>
<dbReference type="EMBL" id="MU866231">
    <property type="protein sequence ID" value="KAK4175528.1"/>
    <property type="molecule type" value="Genomic_DNA"/>
</dbReference>
<dbReference type="Gene3D" id="3.40.1190.20">
    <property type="match status" value="1"/>
</dbReference>
<evidence type="ECO:0000259" key="1">
    <source>
        <dbReference type="Pfam" id="PF00294"/>
    </source>
</evidence>
<comment type="caution">
    <text evidence="2">The sequence shown here is derived from an EMBL/GenBank/DDBJ whole genome shotgun (WGS) entry which is preliminary data.</text>
</comment>
<gene>
    <name evidence="2" type="ORF">QBC36DRAFT_331337</name>
</gene>
<dbReference type="InterPro" id="IPR011611">
    <property type="entry name" value="PfkB_dom"/>
</dbReference>
<proteinExistence type="predicted"/>
<name>A0AAN6W5V7_9PEZI</name>
<keyword evidence="3" id="KW-1185">Reference proteome</keyword>